<evidence type="ECO:0000259" key="21">
    <source>
        <dbReference type="PROSITE" id="PS50109"/>
    </source>
</evidence>
<dbReference type="GO" id="GO:0046872">
    <property type="term" value="F:metal ion binding"/>
    <property type="evidence" value="ECO:0007669"/>
    <property type="project" value="UniProtKB-KW"/>
</dbReference>
<comment type="cofactor">
    <cofactor evidence="2">
        <name>[4Fe-4S] cluster</name>
        <dbReference type="ChEBI" id="CHEBI:49883"/>
    </cofactor>
</comment>
<comment type="function">
    <text evidence="17">Member of the two-component regulatory system NreB/NreC involved in the control of dissimilatory nitrate/nitrite reduction in response to oxygen. NreB functions as a direct oxygen sensor histidine kinase which is autophosphorylated, in the absence of oxygen, probably at the conserved histidine residue, and transfers its phosphate group probably to a conserved aspartate residue of NreC. NreB/NreC activates the expression of the nitrate (narGHJI) and nitrite (nir) reductase operons, as well as the putative nitrate transporter gene narT.</text>
</comment>
<dbReference type="InterPro" id="IPR011990">
    <property type="entry name" value="TPR-like_helical_dom_sf"/>
</dbReference>
<proteinExistence type="predicted"/>
<dbReference type="GO" id="GO:0000155">
    <property type="term" value="F:phosphorelay sensor kinase activity"/>
    <property type="evidence" value="ECO:0007669"/>
    <property type="project" value="InterPro"/>
</dbReference>
<evidence type="ECO:0000256" key="12">
    <source>
        <dbReference type="ARBA" id="ARBA00022777"/>
    </source>
</evidence>
<organism evidence="22 23">
    <name type="scientific">Leeuwenhoekiella nanhaiensis</name>
    <dbReference type="NCBI Taxonomy" id="1655491"/>
    <lineage>
        <taxon>Bacteria</taxon>
        <taxon>Pseudomonadati</taxon>
        <taxon>Bacteroidota</taxon>
        <taxon>Flavobacteriia</taxon>
        <taxon>Flavobacteriales</taxon>
        <taxon>Flavobacteriaceae</taxon>
        <taxon>Leeuwenhoekiella</taxon>
    </lineage>
</organism>
<evidence type="ECO:0000256" key="15">
    <source>
        <dbReference type="ARBA" id="ARBA00023012"/>
    </source>
</evidence>
<dbReference type="AlphaFoldDB" id="A0A2G1VWD4"/>
<dbReference type="PANTHER" id="PTHR24421:SF10">
    <property type="entry name" value="NITRATE_NITRITE SENSOR PROTEIN NARQ"/>
    <property type="match status" value="1"/>
</dbReference>
<protein>
    <recommendedName>
        <fullName evidence="5">Oxygen sensor histidine kinase NreB</fullName>
        <ecNumber evidence="4">2.7.13.3</ecNumber>
    </recommendedName>
    <alternativeName>
        <fullName evidence="18">Nitrogen regulation protein B</fullName>
    </alternativeName>
</protein>
<evidence type="ECO:0000256" key="2">
    <source>
        <dbReference type="ARBA" id="ARBA00001966"/>
    </source>
</evidence>
<evidence type="ECO:0000256" key="13">
    <source>
        <dbReference type="ARBA" id="ARBA00022840"/>
    </source>
</evidence>
<dbReference type="SUPFAM" id="SSF48452">
    <property type="entry name" value="TPR-like"/>
    <property type="match status" value="1"/>
</dbReference>
<evidence type="ECO:0000256" key="19">
    <source>
        <dbReference type="SAM" id="Coils"/>
    </source>
</evidence>
<evidence type="ECO:0000256" key="5">
    <source>
        <dbReference type="ARBA" id="ARBA00017322"/>
    </source>
</evidence>
<evidence type="ECO:0000313" key="22">
    <source>
        <dbReference type="EMBL" id="PHQ31041.1"/>
    </source>
</evidence>
<dbReference type="GO" id="GO:0051539">
    <property type="term" value="F:4 iron, 4 sulfur cluster binding"/>
    <property type="evidence" value="ECO:0007669"/>
    <property type="project" value="UniProtKB-KW"/>
</dbReference>
<name>A0A2G1VWD4_9FLAO</name>
<keyword evidence="20" id="KW-0812">Transmembrane</keyword>
<dbReference type="InterPro" id="IPR003594">
    <property type="entry name" value="HATPase_dom"/>
</dbReference>
<evidence type="ECO:0000256" key="20">
    <source>
        <dbReference type="SAM" id="Phobius"/>
    </source>
</evidence>
<keyword evidence="7" id="KW-0963">Cytoplasm</keyword>
<comment type="subcellular location">
    <subcellularLocation>
        <location evidence="3">Cytoplasm</location>
    </subcellularLocation>
</comment>
<evidence type="ECO:0000256" key="9">
    <source>
        <dbReference type="ARBA" id="ARBA00022679"/>
    </source>
</evidence>
<dbReference type="SUPFAM" id="SSF55874">
    <property type="entry name" value="ATPase domain of HSP90 chaperone/DNA topoisomerase II/histidine kinase"/>
    <property type="match status" value="1"/>
</dbReference>
<keyword evidence="6" id="KW-0004">4Fe-4S</keyword>
<evidence type="ECO:0000256" key="1">
    <source>
        <dbReference type="ARBA" id="ARBA00000085"/>
    </source>
</evidence>
<dbReference type="OrthoDB" id="9760839at2"/>
<keyword evidence="23" id="KW-1185">Reference proteome</keyword>
<dbReference type="InterPro" id="IPR011712">
    <property type="entry name" value="Sig_transdc_His_kin_sub3_dim/P"/>
</dbReference>
<keyword evidence="13" id="KW-0067">ATP-binding</keyword>
<dbReference type="Pfam" id="PF02518">
    <property type="entry name" value="HATPase_c"/>
    <property type="match status" value="1"/>
</dbReference>
<keyword evidence="8" id="KW-0597">Phosphoprotein</keyword>
<evidence type="ECO:0000256" key="17">
    <source>
        <dbReference type="ARBA" id="ARBA00024827"/>
    </source>
</evidence>
<keyword evidence="10" id="KW-0479">Metal-binding</keyword>
<keyword evidence="19" id="KW-0175">Coiled coil</keyword>
<dbReference type="GO" id="GO:0005737">
    <property type="term" value="C:cytoplasm"/>
    <property type="evidence" value="ECO:0007669"/>
    <property type="project" value="UniProtKB-SubCell"/>
</dbReference>
<dbReference type="GO" id="GO:0016020">
    <property type="term" value="C:membrane"/>
    <property type="evidence" value="ECO:0007669"/>
    <property type="project" value="InterPro"/>
</dbReference>
<dbReference type="InterPro" id="IPR004358">
    <property type="entry name" value="Sig_transdc_His_kin-like_C"/>
</dbReference>
<evidence type="ECO:0000256" key="4">
    <source>
        <dbReference type="ARBA" id="ARBA00012438"/>
    </source>
</evidence>
<dbReference type="Pfam" id="PF07730">
    <property type="entry name" value="HisKA_3"/>
    <property type="match status" value="1"/>
</dbReference>
<keyword evidence="20" id="KW-0472">Membrane</keyword>
<comment type="catalytic activity">
    <reaction evidence="1">
        <text>ATP + protein L-histidine = ADP + protein N-phospho-L-histidine.</text>
        <dbReference type="EC" id="2.7.13.3"/>
    </reaction>
</comment>
<dbReference type="PROSITE" id="PS50109">
    <property type="entry name" value="HIS_KIN"/>
    <property type="match status" value="1"/>
</dbReference>
<dbReference type="Gene3D" id="1.20.5.1930">
    <property type="match status" value="1"/>
</dbReference>
<evidence type="ECO:0000256" key="16">
    <source>
        <dbReference type="ARBA" id="ARBA00023014"/>
    </source>
</evidence>
<feature type="coiled-coil region" evidence="19">
    <location>
        <begin position="333"/>
        <end position="412"/>
    </location>
</feature>
<keyword evidence="11" id="KW-0547">Nucleotide-binding</keyword>
<dbReference type="PANTHER" id="PTHR24421">
    <property type="entry name" value="NITRATE/NITRITE SENSOR PROTEIN NARX-RELATED"/>
    <property type="match status" value="1"/>
</dbReference>
<dbReference type="EC" id="2.7.13.3" evidence="4"/>
<evidence type="ECO:0000256" key="6">
    <source>
        <dbReference type="ARBA" id="ARBA00022485"/>
    </source>
</evidence>
<dbReference type="InterPro" id="IPR036890">
    <property type="entry name" value="HATPase_C_sf"/>
</dbReference>
<evidence type="ECO:0000256" key="11">
    <source>
        <dbReference type="ARBA" id="ARBA00022741"/>
    </source>
</evidence>
<gene>
    <name evidence="22" type="ORF">CJ305_02105</name>
</gene>
<evidence type="ECO:0000256" key="14">
    <source>
        <dbReference type="ARBA" id="ARBA00023004"/>
    </source>
</evidence>
<evidence type="ECO:0000256" key="8">
    <source>
        <dbReference type="ARBA" id="ARBA00022553"/>
    </source>
</evidence>
<evidence type="ECO:0000256" key="10">
    <source>
        <dbReference type="ARBA" id="ARBA00022723"/>
    </source>
</evidence>
<keyword evidence="15" id="KW-0902">Two-component regulatory system</keyword>
<evidence type="ECO:0000256" key="18">
    <source>
        <dbReference type="ARBA" id="ARBA00030800"/>
    </source>
</evidence>
<keyword evidence="12" id="KW-0418">Kinase</keyword>
<dbReference type="Gene3D" id="3.30.565.10">
    <property type="entry name" value="Histidine kinase-like ATPase, C-terminal domain"/>
    <property type="match status" value="1"/>
</dbReference>
<dbReference type="Proteomes" id="UP000229433">
    <property type="component" value="Unassembled WGS sequence"/>
</dbReference>
<dbReference type="GO" id="GO:0046983">
    <property type="term" value="F:protein dimerization activity"/>
    <property type="evidence" value="ECO:0007669"/>
    <property type="project" value="InterPro"/>
</dbReference>
<dbReference type="CDD" id="cd16917">
    <property type="entry name" value="HATPase_UhpB-NarQ-NarX-like"/>
    <property type="match status" value="1"/>
</dbReference>
<reference evidence="22 23" key="1">
    <citation type="submission" date="2017-08" db="EMBL/GenBank/DDBJ databases">
        <title>The whole genome shortgun sequences of strain Leeuwenhoekiella nanhaiensis G18 from the South China Sea.</title>
        <authorList>
            <person name="Liu Q."/>
        </authorList>
    </citation>
    <scope>NUCLEOTIDE SEQUENCE [LARGE SCALE GENOMIC DNA]</scope>
    <source>
        <strain evidence="22 23">G18</strain>
    </source>
</reference>
<keyword evidence="9" id="KW-0808">Transferase</keyword>
<keyword evidence="16" id="KW-0411">Iron-sulfur</keyword>
<dbReference type="SMART" id="SM00387">
    <property type="entry name" value="HATPase_c"/>
    <property type="match status" value="1"/>
</dbReference>
<evidence type="ECO:0000256" key="7">
    <source>
        <dbReference type="ARBA" id="ARBA00022490"/>
    </source>
</evidence>
<dbReference type="EMBL" id="NQXA01000001">
    <property type="protein sequence ID" value="PHQ31041.1"/>
    <property type="molecule type" value="Genomic_DNA"/>
</dbReference>
<dbReference type="InterPro" id="IPR050482">
    <property type="entry name" value="Sensor_HK_TwoCompSys"/>
</dbReference>
<feature type="transmembrane region" description="Helical" evidence="20">
    <location>
        <begin position="365"/>
        <end position="385"/>
    </location>
</feature>
<feature type="domain" description="Histidine kinase" evidence="21">
    <location>
        <begin position="431"/>
        <end position="620"/>
    </location>
</feature>
<keyword evidence="20" id="KW-1133">Transmembrane helix</keyword>
<comment type="caution">
    <text evidence="22">The sequence shown here is derived from an EMBL/GenBank/DDBJ whole genome shotgun (WGS) entry which is preliminary data.</text>
</comment>
<dbReference type="GO" id="GO:0005524">
    <property type="term" value="F:ATP binding"/>
    <property type="evidence" value="ECO:0007669"/>
    <property type="project" value="UniProtKB-KW"/>
</dbReference>
<keyword evidence="14" id="KW-0408">Iron</keyword>
<dbReference type="PRINTS" id="PR00344">
    <property type="entry name" value="BCTRLSENSOR"/>
</dbReference>
<dbReference type="InterPro" id="IPR005467">
    <property type="entry name" value="His_kinase_dom"/>
</dbReference>
<sequence length="620" mass="71517">MSQFKKLYHLIYLKKFFCILILLSGSWSYGNDALENYFSSLFQMEYQEAAKNAFLLRDDLVGPAQQLAQTLYYAENQPASNDQGTKEVSSVNEALVNLALGYQKIYSNPNTAQSFEFFNSVYLYSKENSILYLQKFALISILEVFNVQVEQSNEQYLEYLDTYQNLISDDLDRYYLKMHQLNYNLKHVSLSLPLKNEFFSDFDKLISRLADFPNLEPNYLSSKAVYFEFEGDLDYADELYDRAINLSRSKPFLRFIVFRSFIHKAEIARREERYSTALKFIDSSTYYKNSKDTTRANYYINYYSSKNYNLLGENDKAYQTLQKAVRLKSLLDYEENMQQISRLNVKYQTKEKERKNQELQQEKRTLLIVLILSVLIISTIGFLVYKNSQKKRKLAEQQKNLERQKVANLLKDQELASIDAMIEGQEKERTRIAGELHDDLGALMTNVRMHFEALKNAPSEDLYQKTNTLLDEAYAKVRTIAHAKNSGVIANQGLLKALKDLAHKISQLNGLQIDVQAHGMDTRLENSLELSLFRIIQELITNVIKHAQAKTLTIHLVNHGDSLNIMVEDDGVGFDPRHISKRSEGMGINAIDKRVAHLNGTLEIESEPGQGTSVIIDLPL</sequence>
<evidence type="ECO:0000313" key="23">
    <source>
        <dbReference type="Proteomes" id="UP000229433"/>
    </source>
</evidence>
<accession>A0A2G1VWD4</accession>
<evidence type="ECO:0000256" key="3">
    <source>
        <dbReference type="ARBA" id="ARBA00004496"/>
    </source>
</evidence>